<dbReference type="InterPro" id="IPR013260">
    <property type="entry name" value="mRNA_splic_SYF2"/>
</dbReference>
<dbReference type="Proteomes" id="UP001213623">
    <property type="component" value="Chromosome 8"/>
</dbReference>
<dbReference type="GO" id="GO:0071013">
    <property type="term" value="C:catalytic step 2 spliceosome"/>
    <property type="evidence" value="ECO:0007669"/>
    <property type="project" value="TreeGrafter"/>
</dbReference>
<evidence type="ECO:0000313" key="11">
    <source>
        <dbReference type="EMBL" id="WFD28939.1"/>
    </source>
</evidence>
<dbReference type="GO" id="GO:0000398">
    <property type="term" value="P:mRNA splicing, via spliceosome"/>
    <property type="evidence" value="ECO:0007669"/>
    <property type="project" value="UniProtKB-UniRule"/>
</dbReference>
<keyword evidence="8 9" id="KW-0539">Nucleus</keyword>
<dbReference type="Pfam" id="PF08231">
    <property type="entry name" value="SYF2"/>
    <property type="match status" value="1"/>
</dbReference>
<evidence type="ECO:0000256" key="2">
    <source>
        <dbReference type="ARBA" id="ARBA00004123"/>
    </source>
</evidence>
<keyword evidence="5 9" id="KW-0507">mRNA processing</keyword>
<name>A0AAF0EN44_9BASI</name>
<evidence type="ECO:0000256" key="6">
    <source>
        <dbReference type="ARBA" id="ARBA00022728"/>
    </source>
</evidence>
<feature type="compositionally biased region" description="Basic and acidic residues" evidence="10">
    <location>
        <begin position="19"/>
        <end position="28"/>
    </location>
</feature>
<evidence type="ECO:0000256" key="7">
    <source>
        <dbReference type="ARBA" id="ARBA00023187"/>
    </source>
</evidence>
<evidence type="ECO:0000256" key="1">
    <source>
        <dbReference type="ARBA" id="ARBA00003777"/>
    </source>
</evidence>
<evidence type="ECO:0000256" key="4">
    <source>
        <dbReference type="ARBA" id="ARBA00014745"/>
    </source>
</evidence>
<dbReference type="PANTHER" id="PTHR13264">
    <property type="entry name" value="GCIP-INTERACTING PROTEIN P29"/>
    <property type="match status" value="1"/>
</dbReference>
<keyword evidence="12" id="KW-1185">Reference proteome</keyword>
<dbReference type="GO" id="GO:0000974">
    <property type="term" value="C:Prp19 complex"/>
    <property type="evidence" value="ECO:0007669"/>
    <property type="project" value="TreeGrafter"/>
</dbReference>
<comment type="function">
    <text evidence="1 9">Involved in pre-mRNA splicing.</text>
</comment>
<evidence type="ECO:0000256" key="9">
    <source>
        <dbReference type="RuleBase" id="RU367148"/>
    </source>
</evidence>
<evidence type="ECO:0000256" key="10">
    <source>
        <dbReference type="SAM" id="MobiDB-lite"/>
    </source>
</evidence>
<organism evidence="11 12">
    <name type="scientific">Malassezia nana</name>
    <dbReference type="NCBI Taxonomy" id="180528"/>
    <lineage>
        <taxon>Eukaryota</taxon>
        <taxon>Fungi</taxon>
        <taxon>Dikarya</taxon>
        <taxon>Basidiomycota</taxon>
        <taxon>Ustilaginomycotina</taxon>
        <taxon>Malasseziomycetes</taxon>
        <taxon>Malasseziales</taxon>
        <taxon>Malasseziaceae</taxon>
        <taxon>Malassezia</taxon>
    </lineage>
</organism>
<evidence type="ECO:0000256" key="8">
    <source>
        <dbReference type="ARBA" id="ARBA00023242"/>
    </source>
</evidence>
<evidence type="ECO:0000256" key="5">
    <source>
        <dbReference type="ARBA" id="ARBA00022664"/>
    </source>
</evidence>
<comment type="subcellular location">
    <subcellularLocation>
        <location evidence="2 9">Nucleus</location>
    </subcellularLocation>
</comment>
<gene>
    <name evidence="11" type="primary">syf2</name>
    <name evidence="11" type="ORF">MNAN1_003955</name>
</gene>
<comment type="subunit">
    <text evidence="9">May be part of a spliceosome complex.</text>
</comment>
<sequence length="228" mass="26920">MSPASQAERRARLQSLQARLRDSSRANRSDVIAEQAKQRESAQKRSTAHAHKLAKAERLLDERDMRERGEDVERHRAMHYTIEENEAWEKKLEEKERTRDKGMIDFQDLAERSYQRQIQQLKPDRAAYELQKRAESQAASRELVHSTPAAVASYGTHAPDEDAVDRLVTHLNHEHDQIQRRSRRREDDLDVEGTYINQRNKRFNRKIQRYFGEHTKELRENLERGTAL</sequence>
<dbReference type="GO" id="GO:0071014">
    <property type="term" value="C:post-mRNA release spliceosomal complex"/>
    <property type="evidence" value="ECO:0007669"/>
    <property type="project" value="TreeGrafter"/>
</dbReference>
<feature type="region of interest" description="Disordered" evidence="10">
    <location>
        <begin position="1"/>
        <end position="54"/>
    </location>
</feature>
<protein>
    <recommendedName>
        <fullName evidence="4 9">Pre-mRNA-splicing factor SYF2</fullName>
    </recommendedName>
</protein>
<comment type="similarity">
    <text evidence="3 9">Belongs to the SYF2 family.</text>
</comment>
<accession>A0AAF0EN44</accession>
<dbReference type="AlphaFoldDB" id="A0AAF0EN44"/>
<keyword evidence="6 9" id="KW-0747">Spliceosome</keyword>
<keyword evidence="7 9" id="KW-0508">mRNA splicing</keyword>
<evidence type="ECO:0000313" key="12">
    <source>
        <dbReference type="Proteomes" id="UP001213623"/>
    </source>
</evidence>
<reference evidence="11" key="1">
    <citation type="submission" date="2023-03" db="EMBL/GenBank/DDBJ databases">
        <title>Mating type loci evolution in Malassezia.</title>
        <authorList>
            <person name="Coelho M.A."/>
        </authorList>
    </citation>
    <scope>NUCLEOTIDE SEQUENCE</scope>
    <source>
        <strain evidence="11">CBS 9557</strain>
    </source>
</reference>
<evidence type="ECO:0000256" key="3">
    <source>
        <dbReference type="ARBA" id="ARBA00010028"/>
    </source>
</evidence>
<proteinExistence type="inferred from homology"/>
<dbReference type="PANTHER" id="PTHR13264:SF5">
    <property type="entry name" value="PRE-MRNA-SPLICING FACTOR SYF2"/>
    <property type="match status" value="1"/>
</dbReference>
<dbReference type="EMBL" id="CP119899">
    <property type="protein sequence ID" value="WFD28939.1"/>
    <property type="molecule type" value="Genomic_DNA"/>
</dbReference>